<dbReference type="CDD" id="cd02120">
    <property type="entry name" value="PA_subtilisin_like"/>
    <property type="match status" value="1"/>
</dbReference>
<dbReference type="GO" id="GO:0004252">
    <property type="term" value="F:serine-type endopeptidase activity"/>
    <property type="evidence" value="ECO:0007669"/>
    <property type="project" value="UniProtKB-UniRule"/>
</dbReference>
<feature type="active site" description="Charge relay system" evidence="10 11">
    <location>
        <position position="335"/>
    </location>
</feature>
<protein>
    <recommendedName>
        <fullName evidence="16">Subtilisin-like protease fibronectin type-III domain-containing protein</fullName>
    </recommendedName>
</protein>
<evidence type="ECO:0000256" key="3">
    <source>
        <dbReference type="ARBA" id="ARBA00011073"/>
    </source>
</evidence>
<gene>
    <name evidence="15" type="ORF">SVIM_LOCUS25207</name>
</gene>
<dbReference type="InterPro" id="IPR015500">
    <property type="entry name" value="Peptidase_S8_subtilisin-rel"/>
</dbReference>
<dbReference type="InterPro" id="IPR022398">
    <property type="entry name" value="Peptidase_S8_His-AS"/>
</dbReference>
<dbReference type="InterPro" id="IPR041469">
    <property type="entry name" value="Subtilisin-like_FN3"/>
</dbReference>
<keyword evidence="4" id="KW-0052">Apoplast</keyword>
<dbReference type="FunFam" id="3.50.30.30:FF:000005">
    <property type="entry name" value="subtilisin-like protease SBT1.5"/>
    <property type="match status" value="1"/>
</dbReference>
<keyword evidence="6 11" id="KW-0645">Protease</keyword>
<evidence type="ECO:0000256" key="9">
    <source>
        <dbReference type="ARBA" id="ARBA00022825"/>
    </source>
</evidence>
<evidence type="ECO:0000259" key="13">
    <source>
        <dbReference type="Pfam" id="PF05922"/>
    </source>
</evidence>
<evidence type="ECO:0000256" key="5">
    <source>
        <dbReference type="ARBA" id="ARBA00022525"/>
    </source>
</evidence>
<keyword evidence="7" id="KW-0732">Signal</keyword>
<evidence type="ECO:0000256" key="7">
    <source>
        <dbReference type="ARBA" id="ARBA00022729"/>
    </source>
</evidence>
<feature type="domain" description="Peptidase S8/S53" evidence="12">
    <location>
        <begin position="267"/>
        <end position="717"/>
    </location>
</feature>
<comment type="function">
    <text evidence="1">Required for arbuscular mycorrhiza (AM) development during AM symbiosis with AM fungi (e.g. Glomeromycota intraradices).</text>
</comment>
<dbReference type="PRINTS" id="PR00723">
    <property type="entry name" value="SUBTILISIN"/>
</dbReference>
<dbReference type="Gene3D" id="2.60.40.2310">
    <property type="match status" value="1"/>
</dbReference>
<evidence type="ECO:0000256" key="6">
    <source>
        <dbReference type="ARBA" id="ARBA00022670"/>
    </source>
</evidence>
<accession>A0A6N2K3N1</accession>
<comment type="similarity">
    <text evidence="3 11">Belongs to the peptidase S8 family.</text>
</comment>
<evidence type="ECO:0000256" key="8">
    <source>
        <dbReference type="ARBA" id="ARBA00022801"/>
    </source>
</evidence>
<dbReference type="GO" id="GO:0009609">
    <property type="term" value="P:response to symbiotic bacterium"/>
    <property type="evidence" value="ECO:0007669"/>
    <property type="project" value="UniProtKB-ARBA"/>
</dbReference>
<dbReference type="PROSITE" id="PS51892">
    <property type="entry name" value="SUBTILASE"/>
    <property type="match status" value="1"/>
</dbReference>
<keyword evidence="5" id="KW-0964">Secreted</keyword>
<dbReference type="InterPro" id="IPR037045">
    <property type="entry name" value="S8pro/Inhibitor_I9_sf"/>
</dbReference>
<dbReference type="InterPro" id="IPR010259">
    <property type="entry name" value="S8pro/Inhibitor_I9"/>
</dbReference>
<feature type="active site" description="Charge relay system" evidence="10 11">
    <location>
        <position position="272"/>
    </location>
</feature>
<dbReference type="SUPFAM" id="SSF52743">
    <property type="entry name" value="Subtilisin-like"/>
    <property type="match status" value="1"/>
</dbReference>
<evidence type="ECO:0000313" key="15">
    <source>
        <dbReference type="EMBL" id="VFU22528.1"/>
    </source>
</evidence>
<comment type="subcellular location">
    <subcellularLocation>
        <location evidence="2">Secreted</location>
        <location evidence="2">Extracellular space</location>
        <location evidence="2">Apoplast</location>
    </subcellularLocation>
</comment>
<dbReference type="EMBL" id="CAADRP010000069">
    <property type="protein sequence ID" value="VFU22528.1"/>
    <property type="molecule type" value="Genomic_DNA"/>
</dbReference>
<dbReference type="PROSITE" id="PS00138">
    <property type="entry name" value="SUBTILASE_SER"/>
    <property type="match status" value="1"/>
</dbReference>
<sequence length="898" mass="95966">MYGNLCSARYGNFIEIQSQQSCLPEWCRNKSHHLLWHIFHQEGLPLSPRHPDIAAPGADMVAAWSNPSWSPSAIKSAMLTRVIPSDVPDGFSCPKESSVDLIKSSITYPSIAVFNLGRFQSRGPSTELLQIRTPFDLENNSIKTMRFTKSAGAAEGEKDGVYIVYMGAATGSSKNGHAQLLSSVLKRRKNALVQSYEHGISGFAARLSAAEAQSIAKKPGVVSVFPDPVYQLHTTRSWDFLKYGTDIVIDSRPHSDSNSSSAEYVAIIGILDTGISPESESFSGKDLGPIPSRWNGTCGDAHDFCNGKIIGARSYNSPDDDDEGLDNAPRDTIGHGTHVASTAAGTMVTDASYYGLATGNAKGGSPLSRIAMYRVCTRYGCQGSSILAAFSDAIKDGVDILSLSLGSPASYMFDYKEDPIAIGAFHAVENGITVVCSGGNDGPSEETVTNVAPWILTVAATTIDRKFESNVVLQGKKVIKGEAINFADIGTSPIHPLIYGKSAKKTDATESEARNCNPDSMDGEMIKGKIVLCDNDDNSNTIHDKEDEVRSLGGIGLVLVDDKTSGVASNYNEFPLTVISSKDAPAILSYLNSTKNPVATILPSTVVSQYKPAPTVAYFSSRGPSSLSRNILKAKPPDIAAPGVDILAAWMANDTEVTLKGKESPKFNIISGTSMSCPHVSGMAAVIKSQYPSWSPSAIKSAIMSTGNDLRQAKINNMKAPITAELGAIATAYDYGAGEISTSEALQPGLVYETTTIDYLNFLCCHGYNTSTIEVISKNVPDGFACPKESSVDMISNINYPSIAVFSLTGKQSKSITRTLTNIAGDGNSTYSLTIEATNGLTITVSPTSLQFTKNSQKLSYQVTFTPTVPTLLKDVFGSIIWTNKKIKVRTPFVASSR</sequence>
<dbReference type="Pfam" id="PF00082">
    <property type="entry name" value="Peptidase_S8"/>
    <property type="match status" value="1"/>
</dbReference>
<evidence type="ECO:0000259" key="12">
    <source>
        <dbReference type="Pfam" id="PF00082"/>
    </source>
</evidence>
<dbReference type="FunFam" id="3.40.50.200:FF:000006">
    <property type="entry name" value="Subtilisin-like protease SBT1.5"/>
    <property type="match status" value="1"/>
</dbReference>
<dbReference type="InterPro" id="IPR000209">
    <property type="entry name" value="Peptidase_S8/S53_dom"/>
</dbReference>
<dbReference type="Gene3D" id="3.40.50.200">
    <property type="entry name" value="Peptidase S8/S53 domain"/>
    <property type="match status" value="1"/>
</dbReference>
<dbReference type="InterPro" id="IPR036852">
    <property type="entry name" value="Peptidase_S8/S53_dom_sf"/>
</dbReference>
<dbReference type="Pfam" id="PF05922">
    <property type="entry name" value="Inhibitor_I9"/>
    <property type="match status" value="1"/>
</dbReference>
<feature type="domain" description="Subtilisin-like protease fibronectin type-III" evidence="14">
    <location>
        <begin position="797"/>
        <end position="894"/>
    </location>
</feature>
<dbReference type="GO" id="GO:0048046">
    <property type="term" value="C:apoplast"/>
    <property type="evidence" value="ECO:0007669"/>
    <property type="project" value="UniProtKB-SubCell"/>
</dbReference>
<dbReference type="GO" id="GO:0006508">
    <property type="term" value="P:proteolysis"/>
    <property type="evidence" value="ECO:0007669"/>
    <property type="project" value="UniProtKB-KW"/>
</dbReference>
<dbReference type="AlphaFoldDB" id="A0A6N2K3N1"/>
<dbReference type="Gene3D" id="3.30.70.80">
    <property type="entry name" value="Peptidase S8 propeptide/proteinase inhibitor I9"/>
    <property type="match status" value="1"/>
</dbReference>
<evidence type="ECO:0000256" key="4">
    <source>
        <dbReference type="ARBA" id="ARBA00022523"/>
    </source>
</evidence>
<evidence type="ECO:0000256" key="11">
    <source>
        <dbReference type="PROSITE-ProRule" id="PRU01240"/>
    </source>
</evidence>
<keyword evidence="8 11" id="KW-0378">Hydrolase</keyword>
<evidence type="ECO:0000256" key="2">
    <source>
        <dbReference type="ARBA" id="ARBA00004271"/>
    </source>
</evidence>
<evidence type="ECO:0000256" key="10">
    <source>
        <dbReference type="PIRSR" id="PIRSR615500-1"/>
    </source>
</evidence>
<dbReference type="PROSITE" id="PS00137">
    <property type="entry name" value="SUBTILASE_HIS"/>
    <property type="match status" value="1"/>
</dbReference>
<dbReference type="InterPro" id="IPR034197">
    <property type="entry name" value="Peptidases_S8_3"/>
</dbReference>
<proteinExistence type="inferred from homology"/>
<dbReference type="GO" id="GO:0009610">
    <property type="term" value="P:response to symbiotic fungus"/>
    <property type="evidence" value="ECO:0007669"/>
    <property type="project" value="UniProtKB-ARBA"/>
</dbReference>
<dbReference type="CDD" id="cd04852">
    <property type="entry name" value="Peptidases_S8_3"/>
    <property type="match status" value="1"/>
</dbReference>
<reference evidence="15" key="1">
    <citation type="submission" date="2019-03" db="EMBL/GenBank/DDBJ databases">
        <authorList>
            <person name="Mank J."/>
            <person name="Almeida P."/>
        </authorList>
    </citation>
    <scope>NUCLEOTIDE SEQUENCE</scope>
    <source>
        <strain evidence="15">78183</strain>
    </source>
</reference>
<dbReference type="Gene3D" id="3.50.30.30">
    <property type="match status" value="1"/>
</dbReference>
<keyword evidence="9 11" id="KW-0720">Serine protease</keyword>
<dbReference type="PANTHER" id="PTHR10795">
    <property type="entry name" value="PROPROTEIN CONVERTASE SUBTILISIN/KEXIN"/>
    <property type="match status" value="1"/>
</dbReference>
<evidence type="ECO:0000259" key="14">
    <source>
        <dbReference type="Pfam" id="PF17766"/>
    </source>
</evidence>
<dbReference type="Pfam" id="PF17766">
    <property type="entry name" value="fn3_6"/>
    <property type="match status" value="1"/>
</dbReference>
<feature type="active site" description="Charge relay system" evidence="10 11">
    <location>
        <position position="674"/>
    </location>
</feature>
<evidence type="ECO:0008006" key="16">
    <source>
        <dbReference type="Google" id="ProtNLM"/>
    </source>
</evidence>
<evidence type="ECO:0000256" key="1">
    <source>
        <dbReference type="ARBA" id="ARBA00002076"/>
    </source>
</evidence>
<dbReference type="InterPro" id="IPR045051">
    <property type="entry name" value="SBT"/>
</dbReference>
<name>A0A6N2K3N1_SALVM</name>
<organism evidence="15">
    <name type="scientific">Salix viminalis</name>
    <name type="common">Common osier</name>
    <name type="synonym">Basket willow</name>
    <dbReference type="NCBI Taxonomy" id="40686"/>
    <lineage>
        <taxon>Eukaryota</taxon>
        <taxon>Viridiplantae</taxon>
        <taxon>Streptophyta</taxon>
        <taxon>Embryophyta</taxon>
        <taxon>Tracheophyta</taxon>
        <taxon>Spermatophyta</taxon>
        <taxon>Magnoliopsida</taxon>
        <taxon>eudicotyledons</taxon>
        <taxon>Gunneridae</taxon>
        <taxon>Pentapetalae</taxon>
        <taxon>rosids</taxon>
        <taxon>fabids</taxon>
        <taxon>Malpighiales</taxon>
        <taxon>Salicaceae</taxon>
        <taxon>Saliceae</taxon>
        <taxon>Salix</taxon>
    </lineage>
</organism>
<dbReference type="InterPro" id="IPR023828">
    <property type="entry name" value="Peptidase_S8_Ser-AS"/>
</dbReference>
<feature type="domain" description="Inhibitor I9" evidence="13">
    <location>
        <begin position="161"/>
        <end position="233"/>
    </location>
</feature>